<keyword evidence="3" id="KW-1185">Reference proteome</keyword>
<protein>
    <submittedName>
        <fullName evidence="2">Uncharacterized protein</fullName>
    </submittedName>
</protein>
<evidence type="ECO:0000313" key="2">
    <source>
        <dbReference type="EMBL" id="KAK7441810.1"/>
    </source>
</evidence>
<dbReference type="Proteomes" id="UP001498398">
    <property type="component" value="Unassembled WGS sequence"/>
</dbReference>
<gene>
    <name evidence="2" type="ORF">VKT23_016472</name>
</gene>
<dbReference type="EMBL" id="JBANRG010000061">
    <property type="protein sequence ID" value="KAK7441810.1"/>
    <property type="molecule type" value="Genomic_DNA"/>
</dbReference>
<keyword evidence="1" id="KW-0812">Transmembrane</keyword>
<sequence>MGSEASYSIYSTYAIYILIQLGALTPARARKSHSPTFSTAIYSLRGGRPGDQLSIPHLCNQTFDILILTLQFRLASRLIRAPSREFEQSSHSSCVPARS</sequence>
<keyword evidence="1" id="KW-1133">Transmembrane helix</keyword>
<proteinExistence type="predicted"/>
<accession>A0ABR1IWL9</accession>
<reference evidence="2 3" key="1">
    <citation type="submission" date="2024-01" db="EMBL/GenBank/DDBJ databases">
        <title>A draft genome for the cacao thread blight pathogen Marasmiellus scandens.</title>
        <authorList>
            <person name="Baruah I.K."/>
            <person name="Leung J."/>
            <person name="Bukari Y."/>
            <person name="Amoako-Attah I."/>
            <person name="Meinhardt L.W."/>
            <person name="Bailey B.A."/>
            <person name="Cohen S.P."/>
        </authorList>
    </citation>
    <scope>NUCLEOTIDE SEQUENCE [LARGE SCALE GENOMIC DNA]</scope>
    <source>
        <strain evidence="2 3">GH-19</strain>
    </source>
</reference>
<evidence type="ECO:0000256" key="1">
    <source>
        <dbReference type="SAM" id="Phobius"/>
    </source>
</evidence>
<name>A0ABR1IWL9_9AGAR</name>
<organism evidence="2 3">
    <name type="scientific">Marasmiellus scandens</name>
    <dbReference type="NCBI Taxonomy" id="2682957"/>
    <lineage>
        <taxon>Eukaryota</taxon>
        <taxon>Fungi</taxon>
        <taxon>Dikarya</taxon>
        <taxon>Basidiomycota</taxon>
        <taxon>Agaricomycotina</taxon>
        <taxon>Agaricomycetes</taxon>
        <taxon>Agaricomycetidae</taxon>
        <taxon>Agaricales</taxon>
        <taxon>Marasmiineae</taxon>
        <taxon>Omphalotaceae</taxon>
        <taxon>Marasmiellus</taxon>
    </lineage>
</organism>
<comment type="caution">
    <text evidence="2">The sequence shown here is derived from an EMBL/GenBank/DDBJ whole genome shotgun (WGS) entry which is preliminary data.</text>
</comment>
<feature type="transmembrane region" description="Helical" evidence="1">
    <location>
        <begin position="6"/>
        <end position="24"/>
    </location>
</feature>
<evidence type="ECO:0000313" key="3">
    <source>
        <dbReference type="Proteomes" id="UP001498398"/>
    </source>
</evidence>
<keyword evidence="1" id="KW-0472">Membrane</keyword>